<sequence length="300" mass="31107">MTGKSLRSVCALAAAAFALTSVTACGGDKSDKSDKGASSASPADQGKSPVAQAISALRKAATATDGAHSAKVEGTTTMAATGTMNMNGALDWADGVQGDVTISGGQGAMGALMKGPGGMHARYLKDAYYVNIGEASPQMAAQLGGKHWIKYDYDWMAKKLGPSGAYLKDQMQNNNPTRSVQMLIGSGDVRQVGTETVRNVKATHYSGTIDVSRMAEKQSSLGKDQLDQLKRQLQQSGATTEQVDVWVSDDNLLVKKVEKANGGSGTTESTVYYSDYGTKVSAGAPDASDTVDAATLPGMS</sequence>
<evidence type="ECO:0008006" key="5">
    <source>
        <dbReference type="Google" id="ProtNLM"/>
    </source>
</evidence>
<dbReference type="SUPFAM" id="SSF89392">
    <property type="entry name" value="Prokaryotic lipoproteins and lipoprotein localization factors"/>
    <property type="match status" value="1"/>
</dbReference>
<proteinExistence type="predicted"/>
<dbReference type="EMBL" id="JBFAUK010000032">
    <property type="protein sequence ID" value="MEV5510446.1"/>
    <property type="molecule type" value="Genomic_DNA"/>
</dbReference>
<dbReference type="Gene3D" id="2.50.20.20">
    <property type="match status" value="1"/>
</dbReference>
<evidence type="ECO:0000313" key="3">
    <source>
        <dbReference type="EMBL" id="MEV5510446.1"/>
    </source>
</evidence>
<feature type="region of interest" description="Disordered" evidence="1">
    <location>
        <begin position="279"/>
        <end position="300"/>
    </location>
</feature>
<feature type="region of interest" description="Disordered" evidence="1">
    <location>
        <begin position="27"/>
        <end position="50"/>
    </location>
</feature>
<keyword evidence="2" id="KW-0732">Signal</keyword>
<accession>A0ABV3K5L6</accession>
<dbReference type="Proteomes" id="UP001552594">
    <property type="component" value="Unassembled WGS sequence"/>
</dbReference>
<gene>
    <name evidence="3" type="ORF">AB0L16_29145</name>
</gene>
<protein>
    <recommendedName>
        <fullName evidence="5">Lipoprotein</fullName>
    </recommendedName>
</protein>
<dbReference type="RefSeq" id="WP_109281753.1">
    <property type="nucleotide sequence ID" value="NZ_JBFAUK010000032.1"/>
</dbReference>
<dbReference type="InterPro" id="IPR029046">
    <property type="entry name" value="LolA/LolB/LppX"/>
</dbReference>
<organism evidence="3 4">
    <name type="scientific">Streptomyces orinoci</name>
    <name type="common">Streptoverticillium orinoci</name>
    <dbReference type="NCBI Taxonomy" id="67339"/>
    <lineage>
        <taxon>Bacteria</taxon>
        <taxon>Bacillati</taxon>
        <taxon>Actinomycetota</taxon>
        <taxon>Actinomycetes</taxon>
        <taxon>Kitasatosporales</taxon>
        <taxon>Streptomycetaceae</taxon>
        <taxon>Streptomyces</taxon>
    </lineage>
</organism>
<comment type="caution">
    <text evidence="3">The sequence shown here is derived from an EMBL/GenBank/DDBJ whole genome shotgun (WGS) entry which is preliminary data.</text>
</comment>
<evidence type="ECO:0000256" key="2">
    <source>
        <dbReference type="SAM" id="SignalP"/>
    </source>
</evidence>
<evidence type="ECO:0000313" key="4">
    <source>
        <dbReference type="Proteomes" id="UP001552594"/>
    </source>
</evidence>
<reference evidence="3 4" key="1">
    <citation type="submission" date="2024-06" db="EMBL/GenBank/DDBJ databases">
        <title>The Natural Products Discovery Center: Release of the First 8490 Sequenced Strains for Exploring Actinobacteria Biosynthetic Diversity.</title>
        <authorList>
            <person name="Kalkreuter E."/>
            <person name="Kautsar S.A."/>
            <person name="Yang D."/>
            <person name="Bader C.D."/>
            <person name="Teijaro C.N."/>
            <person name="Fluegel L."/>
            <person name="Davis C.M."/>
            <person name="Simpson J.R."/>
            <person name="Lauterbach L."/>
            <person name="Steele A.D."/>
            <person name="Gui C."/>
            <person name="Meng S."/>
            <person name="Li G."/>
            <person name="Viehrig K."/>
            <person name="Ye F."/>
            <person name="Su P."/>
            <person name="Kiefer A.F."/>
            <person name="Nichols A."/>
            <person name="Cepeda A.J."/>
            <person name="Yan W."/>
            <person name="Fan B."/>
            <person name="Jiang Y."/>
            <person name="Adhikari A."/>
            <person name="Zheng C.-J."/>
            <person name="Schuster L."/>
            <person name="Cowan T.M."/>
            <person name="Smanski M.J."/>
            <person name="Chevrette M.G."/>
            <person name="De Carvalho L.P.S."/>
            <person name="Shen B."/>
        </authorList>
    </citation>
    <scope>NUCLEOTIDE SEQUENCE [LARGE SCALE GENOMIC DNA]</scope>
    <source>
        <strain evidence="3 4">NPDC052347</strain>
    </source>
</reference>
<name>A0ABV3K5L6_STRON</name>
<feature type="chain" id="PRO_5046711297" description="Lipoprotein" evidence="2">
    <location>
        <begin position="27"/>
        <end position="300"/>
    </location>
</feature>
<evidence type="ECO:0000256" key="1">
    <source>
        <dbReference type="SAM" id="MobiDB-lite"/>
    </source>
</evidence>
<keyword evidence="4" id="KW-1185">Reference proteome</keyword>
<dbReference type="PROSITE" id="PS51257">
    <property type="entry name" value="PROKAR_LIPOPROTEIN"/>
    <property type="match status" value="1"/>
</dbReference>
<feature type="signal peptide" evidence="2">
    <location>
        <begin position="1"/>
        <end position="26"/>
    </location>
</feature>